<sequence>MGSCHFTASGLQRLLSRHTKRGPRGWRRQLCGTNVIEPINLPMPLFSMRFMGMRHTAGGGYRRAFAQHHTGSTSQERTSLAIPRADIRTRQTNG</sequence>
<dbReference type="AlphaFoldDB" id="Q13FI0"/>
<accession>Q13FI0</accession>
<feature type="compositionally biased region" description="Polar residues" evidence="1">
    <location>
        <begin position="69"/>
        <end position="78"/>
    </location>
</feature>
<evidence type="ECO:0000256" key="1">
    <source>
        <dbReference type="SAM" id="MobiDB-lite"/>
    </source>
</evidence>
<feature type="compositionally biased region" description="Basic and acidic residues" evidence="1">
    <location>
        <begin position="85"/>
        <end position="94"/>
    </location>
</feature>
<evidence type="ECO:0000313" key="2">
    <source>
        <dbReference type="EMBL" id="ABE37159.1"/>
    </source>
</evidence>
<dbReference type="EMBL" id="CP000272">
    <property type="protein sequence ID" value="ABE37159.1"/>
    <property type="molecule type" value="Genomic_DNA"/>
</dbReference>
<gene>
    <name evidence="2" type="ORF">Bxe_C1300</name>
</gene>
<name>Q13FI0_PARXL</name>
<proteinExistence type="predicted"/>
<dbReference type="STRING" id="266265.Bxe_C1300"/>
<dbReference type="KEGG" id="bxe:Bxe_C1300"/>
<feature type="region of interest" description="Disordered" evidence="1">
    <location>
        <begin position="68"/>
        <end position="94"/>
    </location>
</feature>
<keyword evidence="3" id="KW-1185">Reference proteome</keyword>
<organism evidence="2 3">
    <name type="scientific">Paraburkholderia xenovorans (strain LB400)</name>
    <dbReference type="NCBI Taxonomy" id="266265"/>
    <lineage>
        <taxon>Bacteria</taxon>
        <taxon>Pseudomonadati</taxon>
        <taxon>Pseudomonadota</taxon>
        <taxon>Betaproteobacteria</taxon>
        <taxon>Burkholderiales</taxon>
        <taxon>Burkholderiaceae</taxon>
        <taxon>Paraburkholderia</taxon>
    </lineage>
</organism>
<protein>
    <submittedName>
        <fullName evidence="2">Uncharacterized protein</fullName>
    </submittedName>
</protein>
<dbReference type="Proteomes" id="UP000001817">
    <property type="component" value="Chromosome 3"/>
</dbReference>
<evidence type="ECO:0000313" key="3">
    <source>
        <dbReference type="Proteomes" id="UP000001817"/>
    </source>
</evidence>
<reference evidence="2 3" key="1">
    <citation type="journal article" date="2006" name="Proc. Natl. Acad. Sci. U.S.A.">
        <title>Burkholderia xenovorans LB400 harbors a multi-replicon, 9.73-Mbp genome shaped for versatility.</title>
        <authorList>
            <person name="Chain P.S."/>
            <person name="Denef V.J."/>
            <person name="Konstantinidis K.T."/>
            <person name="Vergez L.M."/>
            <person name="Agullo L."/>
            <person name="Reyes V.L."/>
            <person name="Hauser L."/>
            <person name="Cordova M."/>
            <person name="Gomez L."/>
            <person name="Gonzalez M."/>
            <person name="Land M."/>
            <person name="Lao V."/>
            <person name="Larimer F."/>
            <person name="LiPuma J.J."/>
            <person name="Mahenthiralingam E."/>
            <person name="Malfatti S.A."/>
            <person name="Marx C.J."/>
            <person name="Parnell J.J."/>
            <person name="Ramette A."/>
            <person name="Richardson P."/>
            <person name="Seeger M."/>
            <person name="Smith D."/>
            <person name="Spilker T."/>
            <person name="Sul W.J."/>
            <person name="Tsoi T.V."/>
            <person name="Ulrich L.E."/>
            <person name="Zhulin I.B."/>
            <person name="Tiedje J.M."/>
        </authorList>
    </citation>
    <scope>NUCLEOTIDE SEQUENCE [LARGE SCALE GENOMIC DNA]</scope>
    <source>
        <strain evidence="2 3">LB400</strain>
    </source>
</reference>